<evidence type="ECO:0000256" key="1">
    <source>
        <dbReference type="SAM" id="MobiDB-lite"/>
    </source>
</evidence>
<dbReference type="AlphaFoldDB" id="A0A1M6H262"/>
<dbReference type="PROSITE" id="PS51257">
    <property type="entry name" value="PROKAR_LIPOPROTEIN"/>
    <property type="match status" value="1"/>
</dbReference>
<keyword evidence="3" id="KW-1185">Reference proteome</keyword>
<feature type="region of interest" description="Disordered" evidence="1">
    <location>
        <begin position="21"/>
        <end position="62"/>
    </location>
</feature>
<sequence length="269" mass="30085">MKKIAIITLLFIVIATMGGCQNSSGEQEIDKPEELETPSEENNEGAEEGYNTSPTDDIKEGETITRGEIMQFEGEYIHIISGDIVEVFEYDQRQENDFYLGQEVSLIKGDGFNTLEPVIKDDFKMTYNNMGMPIDTISGEVIGTEEKTLMILSNNTEVTFKTYETANIEEGTNITVFAMSLDKDLQTVITILNEDSKLSLTVTDIQRGENGEMLLSMKDVDDGEYIVNASGCMLELNMSEIALGDELTVYHNGVMESWPMQVDTVMLRK</sequence>
<proteinExistence type="predicted"/>
<evidence type="ECO:0000313" key="2">
    <source>
        <dbReference type="EMBL" id="SHJ16214.1"/>
    </source>
</evidence>
<dbReference type="STRING" id="1121476.SAMN02745751_01887"/>
<dbReference type="Proteomes" id="UP000184052">
    <property type="component" value="Unassembled WGS sequence"/>
</dbReference>
<name>A0A1M6H262_9FIRM</name>
<organism evidence="2 3">
    <name type="scientific">Dethiosulfatibacter aminovorans DSM 17477</name>
    <dbReference type="NCBI Taxonomy" id="1121476"/>
    <lineage>
        <taxon>Bacteria</taxon>
        <taxon>Bacillati</taxon>
        <taxon>Bacillota</taxon>
        <taxon>Tissierellia</taxon>
        <taxon>Dethiosulfatibacter</taxon>
    </lineage>
</organism>
<evidence type="ECO:0008006" key="4">
    <source>
        <dbReference type="Google" id="ProtNLM"/>
    </source>
</evidence>
<evidence type="ECO:0000313" key="3">
    <source>
        <dbReference type="Proteomes" id="UP000184052"/>
    </source>
</evidence>
<dbReference type="OrthoDB" id="2082508at2"/>
<gene>
    <name evidence="2" type="ORF">SAMN02745751_01887</name>
</gene>
<feature type="compositionally biased region" description="Acidic residues" evidence="1">
    <location>
        <begin position="35"/>
        <end position="47"/>
    </location>
</feature>
<dbReference type="EMBL" id="FQZL01000012">
    <property type="protein sequence ID" value="SHJ16214.1"/>
    <property type="molecule type" value="Genomic_DNA"/>
</dbReference>
<reference evidence="2 3" key="1">
    <citation type="submission" date="2016-11" db="EMBL/GenBank/DDBJ databases">
        <authorList>
            <person name="Jaros S."/>
            <person name="Januszkiewicz K."/>
            <person name="Wedrychowicz H."/>
        </authorList>
    </citation>
    <scope>NUCLEOTIDE SEQUENCE [LARGE SCALE GENOMIC DNA]</scope>
    <source>
        <strain evidence="2 3">DSM 17477</strain>
    </source>
</reference>
<dbReference type="RefSeq" id="WP_073049334.1">
    <property type="nucleotide sequence ID" value="NZ_FQZL01000012.1"/>
</dbReference>
<accession>A0A1M6H262</accession>
<protein>
    <recommendedName>
        <fullName evidence="4">DUF5666 domain-containing protein</fullName>
    </recommendedName>
</protein>